<organism evidence="1 2">
    <name type="scientific">Chamaesiphon polymorphus CCALA 037</name>
    <dbReference type="NCBI Taxonomy" id="2107692"/>
    <lineage>
        <taxon>Bacteria</taxon>
        <taxon>Bacillati</taxon>
        <taxon>Cyanobacteriota</taxon>
        <taxon>Cyanophyceae</taxon>
        <taxon>Gomontiellales</taxon>
        <taxon>Chamaesiphonaceae</taxon>
        <taxon>Chamaesiphon</taxon>
    </lineage>
</organism>
<sequence length="155" mass="18326">MPNRFRETSDNIYSFSEYILVKCPKCSLRAVVFASDRDRQDLFAPHRFVCAACGATKDWTGAQVNRNWDCEPVDYYFQYPLWLQTPCCGHTLWAYNFRHLDLIEAFVSAKLRERRPDENYGWSNQSLYSRLPKWIKSGKNRSSILKAIERMRLLV</sequence>
<dbReference type="Proteomes" id="UP000238937">
    <property type="component" value="Unassembled WGS sequence"/>
</dbReference>
<dbReference type="EMBL" id="PVWO01000032">
    <property type="protein sequence ID" value="PSB58517.1"/>
    <property type="molecule type" value="Genomic_DNA"/>
</dbReference>
<protein>
    <submittedName>
        <fullName evidence="1">Uncharacterized protein</fullName>
    </submittedName>
</protein>
<keyword evidence="2" id="KW-1185">Reference proteome</keyword>
<gene>
    <name evidence="1" type="ORF">C7B77_04400</name>
</gene>
<dbReference type="AlphaFoldDB" id="A0A2T1GKY9"/>
<proteinExistence type="predicted"/>
<dbReference type="RefSeq" id="WP_106300697.1">
    <property type="nucleotide sequence ID" value="NZ_PVWO01000032.1"/>
</dbReference>
<evidence type="ECO:0000313" key="2">
    <source>
        <dbReference type="Proteomes" id="UP000238937"/>
    </source>
</evidence>
<name>A0A2T1GKY9_9CYAN</name>
<comment type="caution">
    <text evidence="1">The sequence shown here is derived from an EMBL/GenBank/DDBJ whole genome shotgun (WGS) entry which is preliminary data.</text>
</comment>
<accession>A0A2T1GKY9</accession>
<evidence type="ECO:0000313" key="1">
    <source>
        <dbReference type="EMBL" id="PSB58517.1"/>
    </source>
</evidence>
<reference evidence="1 2" key="1">
    <citation type="submission" date="2018-03" db="EMBL/GenBank/DDBJ databases">
        <title>The ancient ancestry and fast evolution of plastids.</title>
        <authorList>
            <person name="Moore K.R."/>
            <person name="Magnabosco C."/>
            <person name="Momper L."/>
            <person name="Gold D.A."/>
            <person name="Bosak T."/>
            <person name="Fournier G.P."/>
        </authorList>
    </citation>
    <scope>NUCLEOTIDE SEQUENCE [LARGE SCALE GENOMIC DNA]</scope>
    <source>
        <strain evidence="1 2">CCALA 037</strain>
    </source>
</reference>
<dbReference type="OrthoDB" id="7189707at2"/>